<dbReference type="Proteomes" id="UP000028524">
    <property type="component" value="Unassembled WGS sequence"/>
</dbReference>
<dbReference type="EMBL" id="KL660796">
    <property type="protein sequence ID" value="KFA62451.1"/>
    <property type="molecule type" value="Genomic_DNA"/>
</dbReference>
<dbReference type="InParanoid" id="A0A084QER6"/>
<name>A0A084QER6_STAC4</name>
<keyword evidence="2" id="KW-1185">Reference proteome</keyword>
<evidence type="ECO:0000313" key="1">
    <source>
        <dbReference type="EMBL" id="KFA62451.1"/>
    </source>
</evidence>
<reference evidence="1 2" key="1">
    <citation type="journal article" date="2014" name="BMC Genomics">
        <title>Comparative genome sequencing reveals chemotype-specific gene clusters in the toxigenic black mold Stachybotrys.</title>
        <authorList>
            <person name="Semeiks J."/>
            <person name="Borek D."/>
            <person name="Otwinowski Z."/>
            <person name="Grishin N.V."/>
        </authorList>
    </citation>
    <scope>NUCLEOTIDE SEQUENCE [LARGE SCALE GENOMIC DNA]</scope>
    <source>
        <strain evidence="1 2">IBT 40285</strain>
    </source>
</reference>
<evidence type="ECO:0000313" key="2">
    <source>
        <dbReference type="Proteomes" id="UP000028524"/>
    </source>
</evidence>
<dbReference type="HOGENOM" id="CLU_1579533_0_0_1"/>
<sequence length="169" mass="19276">MELKDQLHLLPASQRSSALISLIWGQDTLNSAHDLRGKTQLLDAQFVIAHESLRKSCEKYEQSKQAELQHSLDESEEQLMVLQWAVHDAKSGAAHARGGDEESDLGYMVYKAWLNSPETPEKRKLLDMWERWRQSRPGASGRMQILERERALICTGRCGRGTVWMNSSL</sequence>
<dbReference type="AlphaFoldDB" id="A0A084QER6"/>
<gene>
    <name evidence="1" type="ORF">S40285_10384</name>
</gene>
<protein>
    <submittedName>
        <fullName evidence="1">Uncharacterized protein</fullName>
    </submittedName>
</protein>
<proteinExistence type="predicted"/>
<organism evidence="1 2">
    <name type="scientific">Stachybotrys chlorohalonatus (strain IBT 40285)</name>
    <dbReference type="NCBI Taxonomy" id="1283841"/>
    <lineage>
        <taxon>Eukaryota</taxon>
        <taxon>Fungi</taxon>
        <taxon>Dikarya</taxon>
        <taxon>Ascomycota</taxon>
        <taxon>Pezizomycotina</taxon>
        <taxon>Sordariomycetes</taxon>
        <taxon>Hypocreomycetidae</taxon>
        <taxon>Hypocreales</taxon>
        <taxon>Stachybotryaceae</taxon>
        <taxon>Stachybotrys</taxon>
    </lineage>
</organism>
<accession>A0A084QER6</accession>